<gene>
    <name evidence="2" type="ORF">M011DRAFT_88526</name>
</gene>
<organism evidence="2 3">
    <name type="scientific">Sporormia fimetaria CBS 119925</name>
    <dbReference type="NCBI Taxonomy" id="1340428"/>
    <lineage>
        <taxon>Eukaryota</taxon>
        <taxon>Fungi</taxon>
        <taxon>Dikarya</taxon>
        <taxon>Ascomycota</taxon>
        <taxon>Pezizomycotina</taxon>
        <taxon>Dothideomycetes</taxon>
        <taxon>Pleosporomycetidae</taxon>
        <taxon>Pleosporales</taxon>
        <taxon>Sporormiaceae</taxon>
        <taxon>Sporormia</taxon>
    </lineage>
</organism>
<sequence>MRLCTVLGLAATTLHAVSAAPAPSPQLVPPQLAPAYHLRVHAPEQPWHHRHIIQLPSTRLLGLENFTRRPETTPVTVLPIQIPDKAEYALRVPDRGDDLSRTPYVSALLPKDTARGSVSLRIIYIPDPRDETIGRNPDACPGGKKCAASAFVLYGMDSPNPEDGVVEEKLLGKLAYSGFEGHWEAVKDAPRSEGWHLYWKPTEGAGDVELGTKIEIDVVSVE</sequence>
<dbReference type="EMBL" id="MU006578">
    <property type="protein sequence ID" value="KAF2746202.1"/>
    <property type="molecule type" value="Genomic_DNA"/>
</dbReference>
<keyword evidence="1" id="KW-0732">Signal</keyword>
<dbReference type="AlphaFoldDB" id="A0A6A6V697"/>
<evidence type="ECO:0008006" key="4">
    <source>
        <dbReference type="Google" id="ProtNLM"/>
    </source>
</evidence>
<feature type="chain" id="PRO_5025393147" description="Ubiquitin 3 binding protein But2 C-terminal domain-containing protein" evidence="1">
    <location>
        <begin position="20"/>
        <end position="222"/>
    </location>
</feature>
<evidence type="ECO:0000256" key="1">
    <source>
        <dbReference type="SAM" id="SignalP"/>
    </source>
</evidence>
<keyword evidence="3" id="KW-1185">Reference proteome</keyword>
<name>A0A6A6V697_9PLEO</name>
<accession>A0A6A6V697</accession>
<dbReference type="OrthoDB" id="3743491at2759"/>
<reference evidence="2" key="1">
    <citation type="journal article" date="2020" name="Stud. Mycol.">
        <title>101 Dothideomycetes genomes: a test case for predicting lifestyles and emergence of pathogens.</title>
        <authorList>
            <person name="Haridas S."/>
            <person name="Albert R."/>
            <person name="Binder M."/>
            <person name="Bloem J."/>
            <person name="Labutti K."/>
            <person name="Salamov A."/>
            <person name="Andreopoulos B."/>
            <person name="Baker S."/>
            <person name="Barry K."/>
            <person name="Bills G."/>
            <person name="Bluhm B."/>
            <person name="Cannon C."/>
            <person name="Castanera R."/>
            <person name="Culley D."/>
            <person name="Daum C."/>
            <person name="Ezra D."/>
            <person name="Gonzalez J."/>
            <person name="Henrissat B."/>
            <person name="Kuo A."/>
            <person name="Liang C."/>
            <person name="Lipzen A."/>
            <person name="Lutzoni F."/>
            <person name="Magnuson J."/>
            <person name="Mondo S."/>
            <person name="Nolan M."/>
            <person name="Ohm R."/>
            <person name="Pangilinan J."/>
            <person name="Park H.-J."/>
            <person name="Ramirez L."/>
            <person name="Alfaro M."/>
            <person name="Sun H."/>
            <person name="Tritt A."/>
            <person name="Yoshinaga Y."/>
            <person name="Zwiers L.-H."/>
            <person name="Turgeon B."/>
            <person name="Goodwin S."/>
            <person name="Spatafora J."/>
            <person name="Crous P."/>
            <person name="Grigoriev I."/>
        </authorList>
    </citation>
    <scope>NUCLEOTIDE SEQUENCE</scope>
    <source>
        <strain evidence="2">CBS 119925</strain>
    </source>
</reference>
<feature type="signal peptide" evidence="1">
    <location>
        <begin position="1"/>
        <end position="19"/>
    </location>
</feature>
<proteinExistence type="predicted"/>
<evidence type="ECO:0000313" key="3">
    <source>
        <dbReference type="Proteomes" id="UP000799440"/>
    </source>
</evidence>
<dbReference type="Proteomes" id="UP000799440">
    <property type="component" value="Unassembled WGS sequence"/>
</dbReference>
<evidence type="ECO:0000313" key="2">
    <source>
        <dbReference type="EMBL" id="KAF2746202.1"/>
    </source>
</evidence>
<protein>
    <recommendedName>
        <fullName evidence="4">Ubiquitin 3 binding protein But2 C-terminal domain-containing protein</fullName>
    </recommendedName>
</protein>